<accession>A0AAU8LRY2</accession>
<name>A0AAU8LRY2_9BACT</name>
<organism evidence="1">
    <name type="scientific">Candidatus Electrothrix aestuarii</name>
    <dbReference type="NCBI Taxonomy" id="3062594"/>
    <lineage>
        <taxon>Bacteria</taxon>
        <taxon>Pseudomonadati</taxon>
        <taxon>Thermodesulfobacteriota</taxon>
        <taxon>Desulfobulbia</taxon>
        <taxon>Desulfobulbales</taxon>
        <taxon>Desulfobulbaceae</taxon>
        <taxon>Candidatus Electrothrix</taxon>
    </lineage>
</organism>
<dbReference type="CDD" id="cd09627">
    <property type="entry name" value="DOMON_murB_like"/>
    <property type="match status" value="1"/>
</dbReference>
<evidence type="ECO:0000313" key="1">
    <source>
        <dbReference type="EMBL" id="XCN71902.1"/>
    </source>
</evidence>
<dbReference type="Gene3D" id="2.60.40.1190">
    <property type="match status" value="1"/>
</dbReference>
<gene>
    <name evidence="1" type="ORF">Q3M24_16555</name>
</gene>
<dbReference type="KEGG" id="eaj:Q3M24_16555"/>
<sequence length="183" mass="20604">MEDLKKTTPFVLHPFQEQDFTSDFQLSGTLARSARGLQLAYELRGSVDEVLLPPAEAAPCRRDELWQASCFEFFVGDSGSPHYWEVNLAPSGDWNVYAFSGYRQGMQEEGSIIALPCNQQRQPTSYQLALDFPLARLIAPDQPIEVAVSVILQGHNGERAFYALTHCGPQPDFHLRESFLLRL</sequence>
<reference evidence="1" key="1">
    <citation type="journal article" date="2024" name="Syst. Appl. Microbiol.">
        <title>First single-strain enrichments of Electrothrix cable bacteria, description of E. aestuarii sp. nov. and E. rattekaaiensis sp. nov., and proposal of a cable bacteria taxonomy following the rules of the SeqCode.</title>
        <authorList>
            <person name="Plum-Jensen L.E."/>
            <person name="Schramm A."/>
            <person name="Marshall I.P.G."/>
        </authorList>
    </citation>
    <scope>NUCLEOTIDE SEQUENCE</scope>
    <source>
        <strain evidence="1">Rat1</strain>
    </source>
</reference>
<reference evidence="1" key="2">
    <citation type="submission" date="2024-06" db="EMBL/GenBank/DDBJ databases">
        <authorList>
            <person name="Plum-Jensen L.E."/>
            <person name="Schramm A."/>
            <person name="Marshall I.P.G."/>
        </authorList>
    </citation>
    <scope>NUCLEOTIDE SEQUENCE</scope>
    <source>
        <strain evidence="1">Rat1</strain>
    </source>
</reference>
<dbReference type="AlphaFoldDB" id="A0AAU8LRY2"/>
<dbReference type="EMBL" id="CP159373">
    <property type="protein sequence ID" value="XCN71902.1"/>
    <property type="molecule type" value="Genomic_DNA"/>
</dbReference>
<proteinExistence type="predicted"/>
<protein>
    <submittedName>
        <fullName evidence="1">DOMON-like domain-containing protein</fullName>
    </submittedName>
</protein>